<dbReference type="PROSITE" id="PS01215">
    <property type="entry name" value="MRP"/>
    <property type="match status" value="1"/>
</dbReference>
<dbReference type="Gene3D" id="3.30.300.130">
    <property type="entry name" value="Fe-S cluster assembly (FSCA)"/>
    <property type="match status" value="1"/>
</dbReference>
<keyword evidence="2" id="KW-0547">Nucleotide-binding</keyword>
<proteinExistence type="inferred from homology"/>
<dbReference type="InterPro" id="IPR044304">
    <property type="entry name" value="NUBPL-like"/>
</dbReference>
<evidence type="ECO:0000256" key="2">
    <source>
        <dbReference type="ARBA" id="ARBA00022741"/>
    </source>
</evidence>
<dbReference type="GO" id="GO:0051539">
    <property type="term" value="F:4 iron, 4 sulfur cluster binding"/>
    <property type="evidence" value="ECO:0007669"/>
    <property type="project" value="TreeGrafter"/>
</dbReference>
<dbReference type="GO" id="GO:0016226">
    <property type="term" value="P:iron-sulfur cluster assembly"/>
    <property type="evidence" value="ECO:0007669"/>
    <property type="project" value="InterPro"/>
</dbReference>
<dbReference type="InterPro" id="IPR034904">
    <property type="entry name" value="FSCA_dom_sf"/>
</dbReference>
<dbReference type="EMBL" id="UINC01002601">
    <property type="protein sequence ID" value="SUZ98399.1"/>
    <property type="molecule type" value="Genomic_DNA"/>
</dbReference>
<keyword evidence="3" id="KW-0067">ATP-binding</keyword>
<gene>
    <name evidence="7" type="ORF">METZ01_LOCUS51253</name>
</gene>
<reference evidence="7" key="1">
    <citation type="submission" date="2018-05" db="EMBL/GenBank/DDBJ databases">
        <authorList>
            <person name="Lanie J.A."/>
            <person name="Ng W.-L."/>
            <person name="Kazmierczak K.M."/>
            <person name="Andrzejewski T.M."/>
            <person name="Davidsen T.M."/>
            <person name="Wayne K.J."/>
            <person name="Tettelin H."/>
            <person name="Glass J.I."/>
            <person name="Rusch D."/>
            <person name="Podicherti R."/>
            <person name="Tsui H.-C.T."/>
            <person name="Winkler M.E."/>
        </authorList>
    </citation>
    <scope>NUCLEOTIDE SEQUENCE</scope>
</reference>
<dbReference type="GO" id="GO:0005524">
    <property type="term" value="F:ATP binding"/>
    <property type="evidence" value="ECO:0007669"/>
    <property type="project" value="UniProtKB-KW"/>
</dbReference>
<dbReference type="GO" id="GO:0140663">
    <property type="term" value="F:ATP-dependent FeS chaperone activity"/>
    <property type="evidence" value="ECO:0007669"/>
    <property type="project" value="InterPro"/>
</dbReference>
<dbReference type="CDD" id="cd02037">
    <property type="entry name" value="Mrp_NBP35"/>
    <property type="match status" value="1"/>
</dbReference>
<dbReference type="InterPro" id="IPR033756">
    <property type="entry name" value="YlxH/NBP35"/>
</dbReference>
<dbReference type="PANTHER" id="PTHR42961:SF2">
    <property type="entry name" value="IRON-SULFUR PROTEIN NUBPL"/>
    <property type="match status" value="1"/>
</dbReference>
<sequence length="361" mass="38137">MSQPGIDESAVLEALKEIQDPDLHRDIVSLGFVKQVSIDGEMVSVVIELTTPACPVKDQMRDQAETLLRQLPGVEKVHVEMTANVRSASSPDEGRAAIPGVRNIIAVGAGKGGVGKTTVSVNLACALARHGSRVGLLDGDVYGPNVPIMLGAKTQLETDGEKIVPAECHGIRTVSIGFLTQDESPVIWRGPMLHGVIQQFFREVNWGELDYLVIDMPPGTGDVALSLSQTVPVSGAVAVTTPQTVSLADTRRAIRMYQKLNIPVLGLLENMSHFVCPSCSHESDIFGKGGGESLAEQIKIPFLGQIPLYEPIRVGGDQGAPIVVAEPECPAAQSLIDAAARLAAQVSIASYETSVDAPVAG</sequence>
<keyword evidence="5" id="KW-0411">Iron-sulfur</keyword>
<dbReference type="InterPro" id="IPR002744">
    <property type="entry name" value="MIP18-like"/>
</dbReference>
<dbReference type="GO" id="GO:0046872">
    <property type="term" value="F:metal ion binding"/>
    <property type="evidence" value="ECO:0007669"/>
    <property type="project" value="UniProtKB-KW"/>
</dbReference>
<evidence type="ECO:0000256" key="5">
    <source>
        <dbReference type="ARBA" id="ARBA00023014"/>
    </source>
</evidence>
<dbReference type="SUPFAM" id="SSF52540">
    <property type="entry name" value="P-loop containing nucleoside triphosphate hydrolases"/>
    <property type="match status" value="1"/>
</dbReference>
<feature type="domain" description="MIP18 family-like" evidence="6">
    <location>
        <begin position="9"/>
        <end position="79"/>
    </location>
</feature>
<accession>A0A381S4N8</accession>
<evidence type="ECO:0000256" key="1">
    <source>
        <dbReference type="ARBA" id="ARBA00022723"/>
    </source>
</evidence>
<dbReference type="AlphaFoldDB" id="A0A381S4N8"/>
<dbReference type="Pfam" id="PF01883">
    <property type="entry name" value="FeS_assembly_P"/>
    <property type="match status" value="1"/>
</dbReference>
<dbReference type="HAMAP" id="MF_02040">
    <property type="entry name" value="Mrp_NBP35"/>
    <property type="match status" value="1"/>
</dbReference>
<evidence type="ECO:0000313" key="7">
    <source>
        <dbReference type="EMBL" id="SUZ98399.1"/>
    </source>
</evidence>
<dbReference type="Gene3D" id="3.40.50.300">
    <property type="entry name" value="P-loop containing nucleotide triphosphate hydrolases"/>
    <property type="match status" value="1"/>
</dbReference>
<dbReference type="Pfam" id="PF10609">
    <property type="entry name" value="ParA"/>
    <property type="match status" value="1"/>
</dbReference>
<dbReference type="InterPro" id="IPR000808">
    <property type="entry name" value="Mrp-like_CS"/>
</dbReference>
<evidence type="ECO:0000256" key="4">
    <source>
        <dbReference type="ARBA" id="ARBA00023004"/>
    </source>
</evidence>
<name>A0A381S4N8_9ZZZZ</name>
<protein>
    <recommendedName>
        <fullName evidence="6">MIP18 family-like domain-containing protein</fullName>
    </recommendedName>
</protein>
<dbReference type="PANTHER" id="PTHR42961">
    <property type="entry name" value="IRON-SULFUR PROTEIN NUBPL"/>
    <property type="match status" value="1"/>
</dbReference>
<keyword evidence="1" id="KW-0479">Metal-binding</keyword>
<keyword evidence="4" id="KW-0408">Iron</keyword>
<organism evidence="7">
    <name type="scientific">marine metagenome</name>
    <dbReference type="NCBI Taxonomy" id="408172"/>
    <lineage>
        <taxon>unclassified sequences</taxon>
        <taxon>metagenomes</taxon>
        <taxon>ecological metagenomes</taxon>
    </lineage>
</organism>
<dbReference type="InterPro" id="IPR027417">
    <property type="entry name" value="P-loop_NTPase"/>
</dbReference>
<dbReference type="InterPro" id="IPR019591">
    <property type="entry name" value="Mrp/NBP35_ATP-bd"/>
</dbReference>
<evidence type="ECO:0000259" key="6">
    <source>
        <dbReference type="Pfam" id="PF01883"/>
    </source>
</evidence>
<evidence type="ECO:0000256" key="3">
    <source>
        <dbReference type="ARBA" id="ARBA00022840"/>
    </source>
</evidence>
<dbReference type="FunFam" id="3.40.50.300:FF:001119">
    <property type="entry name" value="Iron-sulfur cluster carrier protein"/>
    <property type="match status" value="1"/>
</dbReference>
<dbReference type="SUPFAM" id="SSF117916">
    <property type="entry name" value="Fe-S cluster assembly (FSCA) domain-like"/>
    <property type="match status" value="1"/>
</dbReference>